<organism evidence="2 3">
    <name type="scientific">Cytobacillus firmus</name>
    <name type="common">Bacillus firmus</name>
    <dbReference type="NCBI Taxonomy" id="1399"/>
    <lineage>
        <taxon>Bacteria</taxon>
        <taxon>Bacillati</taxon>
        <taxon>Bacillota</taxon>
        <taxon>Bacilli</taxon>
        <taxon>Bacillales</taxon>
        <taxon>Bacillaceae</taxon>
        <taxon>Cytobacillus</taxon>
    </lineage>
</organism>
<dbReference type="AlphaFoldDB" id="A0A366JSY2"/>
<sequence length="57" mass="6669">MEYDYDNIDLDKIYIYNEFPDKQAGRWDNCGNSHFKSKVGNGEFLRKCSNCGLKKSI</sequence>
<protein>
    <recommendedName>
        <fullName evidence="1">DUF8096 domain-containing protein</fullName>
    </recommendedName>
</protein>
<keyword evidence="3" id="KW-1185">Reference proteome</keyword>
<evidence type="ECO:0000259" key="1">
    <source>
        <dbReference type="Pfam" id="PF26372"/>
    </source>
</evidence>
<feature type="domain" description="DUF8096" evidence="1">
    <location>
        <begin position="12"/>
        <end position="55"/>
    </location>
</feature>
<gene>
    <name evidence="2" type="ORF">DFO70_1074</name>
</gene>
<comment type="caution">
    <text evidence="2">The sequence shown here is derived from an EMBL/GenBank/DDBJ whole genome shotgun (WGS) entry which is preliminary data.</text>
</comment>
<accession>A0A366JSY2</accession>
<dbReference type="EMBL" id="QNSF01000007">
    <property type="protein sequence ID" value="RBP92078.1"/>
    <property type="molecule type" value="Genomic_DNA"/>
</dbReference>
<proteinExistence type="predicted"/>
<evidence type="ECO:0000313" key="2">
    <source>
        <dbReference type="EMBL" id="RBP92078.1"/>
    </source>
</evidence>
<reference evidence="2 3" key="1">
    <citation type="submission" date="2018-06" db="EMBL/GenBank/DDBJ databases">
        <title>Freshwater and sediment microbial communities from various areas in North America, analyzing microbe dynamics in response to fracking.</title>
        <authorList>
            <person name="Lamendella R."/>
        </authorList>
    </citation>
    <scope>NUCLEOTIDE SEQUENCE [LARGE SCALE GENOMIC DNA]</scope>
    <source>
        <strain evidence="2 3">14_TX</strain>
    </source>
</reference>
<name>A0A366JSY2_CYTFI</name>
<dbReference type="Pfam" id="PF26372">
    <property type="entry name" value="DUF8096"/>
    <property type="match status" value="1"/>
</dbReference>
<evidence type="ECO:0000313" key="3">
    <source>
        <dbReference type="Proteomes" id="UP000252731"/>
    </source>
</evidence>
<dbReference type="InterPro" id="IPR058409">
    <property type="entry name" value="DUF8096"/>
</dbReference>
<dbReference type="Proteomes" id="UP000252731">
    <property type="component" value="Unassembled WGS sequence"/>
</dbReference>